<reference evidence="2" key="1">
    <citation type="submission" date="2022-11" db="UniProtKB">
        <authorList>
            <consortium name="WormBaseParasite"/>
        </authorList>
    </citation>
    <scope>IDENTIFICATION</scope>
</reference>
<protein>
    <submittedName>
        <fullName evidence="2">Uncharacterized protein</fullName>
    </submittedName>
</protein>
<dbReference type="Proteomes" id="UP000887576">
    <property type="component" value="Unplaced"/>
</dbReference>
<accession>A0AC34QRA9</accession>
<name>A0AC34QRA9_9BILA</name>
<dbReference type="WBParaSite" id="JU765_v2.g18647.t1">
    <property type="protein sequence ID" value="JU765_v2.g18647.t1"/>
    <property type="gene ID" value="JU765_v2.g18647"/>
</dbReference>
<evidence type="ECO:0000313" key="2">
    <source>
        <dbReference type="WBParaSite" id="JU765_v2.g18647.t1"/>
    </source>
</evidence>
<organism evidence="1 2">
    <name type="scientific">Panagrolaimus sp. JU765</name>
    <dbReference type="NCBI Taxonomy" id="591449"/>
    <lineage>
        <taxon>Eukaryota</taxon>
        <taxon>Metazoa</taxon>
        <taxon>Ecdysozoa</taxon>
        <taxon>Nematoda</taxon>
        <taxon>Chromadorea</taxon>
        <taxon>Rhabditida</taxon>
        <taxon>Tylenchina</taxon>
        <taxon>Panagrolaimomorpha</taxon>
        <taxon>Panagrolaimoidea</taxon>
        <taxon>Panagrolaimidae</taxon>
        <taxon>Panagrolaimus</taxon>
    </lineage>
</organism>
<evidence type="ECO:0000313" key="1">
    <source>
        <dbReference type="Proteomes" id="UP000887576"/>
    </source>
</evidence>
<sequence>MFNLRKLWEEPNKVVVRNSSNFIKPEKLNKVHKEHRLPQLLHIQLPKQFDNKIAVIAINDPRQGLDHIRLRHPEILTEKSKTPQITAEMARLALIIARTTQSIHEQRRYKKLLQTMNANLFKNYYNANIELFHLVRKLLQFVLEPKMIIIKLHQTSEITVEMGKLALIIERTTQSVKE</sequence>
<proteinExistence type="predicted"/>